<keyword evidence="3" id="KW-1185">Reference proteome</keyword>
<evidence type="ECO:0000313" key="2">
    <source>
        <dbReference type="EMBL" id="CAK0870175.1"/>
    </source>
</evidence>
<proteinExistence type="predicted"/>
<feature type="compositionally biased region" description="Pro residues" evidence="1">
    <location>
        <begin position="101"/>
        <end position="113"/>
    </location>
</feature>
<organism evidence="2 3">
    <name type="scientific">Prorocentrum cordatum</name>
    <dbReference type="NCBI Taxonomy" id="2364126"/>
    <lineage>
        <taxon>Eukaryota</taxon>
        <taxon>Sar</taxon>
        <taxon>Alveolata</taxon>
        <taxon>Dinophyceae</taxon>
        <taxon>Prorocentrales</taxon>
        <taxon>Prorocentraceae</taxon>
        <taxon>Prorocentrum</taxon>
    </lineage>
</organism>
<evidence type="ECO:0000313" key="3">
    <source>
        <dbReference type="Proteomes" id="UP001189429"/>
    </source>
</evidence>
<dbReference type="EMBL" id="CAUYUJ010016934">
    <property type="protein sequence ID" value="CAK0870175.1"/>
    <property type="molecule type" value="Genomic_DNA"/>
</dbReference>
<feature type="region of interest" description="Disordered" evidence="1">
    <location>
        <begin position="305"/>
        <end position="348"/>
    </location>
</feature>
<feature type="compositionally biased region" description="Gly residues" evidence="1">
    <location>
        <begin position="56"/>
        <end position="71"/>
    </location>
</feature>
<name>A0ABN9VE10_9DINO</name>
<gene>
    <name evidence="2" type="ORF">PCOR1329_LOCUS56346</name>
</gene>
<protein>
    <submittedName>
        <fullName evidence="2">Uncharacterized protein</fullName>
    </submittedName>
</protein>
<evidence type="ECO:0000256" key="1">
    <source>
        <dbReference type="SAM" id="MobiDB-lite"/>
    </source>
</evidence>
<dbReference type="Proteomes" id="UP001189429">
    <property type="component" value="Unassembled WGS sequence"/>
</dbReference>
<dbReference type="PRINTS" id="PR01217">
    <property type="entry name" value="PRICHEXTENSN"/>
</dbReference>
<accession>A0ABN9VE10</accession>
<feature type="compositionally biased region" description="Pro residues" evidence="1">
    <location>
        <begin position="228"/>
        <end position="240"/>
    </location>
</feature>
<feature type="compositionally biased region" description="Low complexity" evidence="1">
    <location>
        <begin position="114"/>
        <end position="123"/>
    </location>
</feature>
<feature type="non-terminal residue" evidence="2">
    <location>
        <position position="348"/>
    </location>
</feature>
<sequence length="348" mass="36315">MSSWLPPQPSHSFPEAAAPPPYPCHRERQDSYFYERTVPKQPPVPFRSGDQLGSFDGLGGGFSGPGGGFSGPDGCARAPPFYDVQARYHDTDQYAGHPLRDPGPAPPPPPVAPAPGFAAAQLPGGCGPFGSVARRQAAPPPPPEPQAVASTSASRTCGGMRPPEGPITPDQYLVDKDGGRFCMLCNQWADEPHLGSKKHTKRAEMPEWYLYGDDWPGPLPAAEAQAPIPAPAPPLLPPASAPARPSAPAAPTPAPAARPTTANPSSKKCAYCSEPAIDREVPGQKSKYCLECWDWWMGSADGLEDATALVPPPTKFAGSSATRGAPPPPPVGPEAGRAAYPPPPVTPG</sequence>
<comment type="caution">
    <text evidence="2">The sequence shown here is derived from an EMBL/GenBank/DDBJ whole genome shotgun (WGS) entry which is preliminary data.</text>
</comment>
<feature type="region of interest" description="Disordered" evidence="1">
    <location>
        <begin position="219"/>
        <end position="269"/>
    </location>
</feature>
<reference evidence="2" key="1">
    <citation type="submission" date="2023-10" db="EMBL/GenBank/DDBJ databases">
        <authorList>
            <person name="Chen Y."/>
            <person name="Shah S."/>
            <person name="Dougan E. K."/>
            <person name="Thang M."/>
            <person name="Chan C."/>
        </authorList>
    </citation>
    <scope>NUCLEOTIDE SEQUENCE [LARGE SCALE GENOMIC DNA]</scope>
</reference>
<feature type="region of interest" description="Disordered" evidence="1">
    <location>
        <begin position="1"/>
        <end position="172"/>
    </location>
</feature>